<dbReference type="HOGENOM" id="CLU_3357461_0_0_9"/>
<reference evidence="2" key="1">
    <citation type="submission" date="2011-11" db="EMBL/GenBank/DDBJ databases">
        <title>Complete sequence of Paenibacillus terrae HPL-003.</title>
        <authorList>
            <person name="Shin S.H."/>
            <person name="Kim S."/>
            <person name="Kim J.Y."/>
        </authorList>
    </citation>
    <scope>NUCLEOTIDE SEQUENCE [LARGE SCALE GENOMIC DNA]</scope>
    <source>
        <strain evidence="2">HPL-003</strain>
    </source>
</reference>
<accession>G7VZJ2</accession>
<dbReference type="Proteomes" id="UP000005876">
    <property type="component" value="Chromosome"/>
</dbReference>
<dbReference type="STRING" id="985665.HPL003_02265"/>
<evidence type="ECO:0000313" key="1">
    <source>
        <dbReference type="EMBL" id="AET57234.1"/>
    </source>
</evidence>
<organism evidence="1 2">
    <name type="scientific">Paenibacillus terrae (strain HPL-003)</name>
    <dbReference type="NCBI Taxonomy" id="985665"/>
    <lineage>
        <taxon>Bacteria</taxon>
        <taxon>Bacillati</taxon>
        <taxon>Bacillota</taxon>
        <taxon>Bacilli</taxon>
        <taxon>Bacillales</taxon>
        <taxon>Paenibacillaceae</taxon>
        <taxon>Paenibacillus</taxon>
    </lineage>
</organism>
<dbReference type="AlphaFoldDB" id="G7VZJ2"/>
<reference key="2">
    <citation type="submission" date="2011-11" db="EMBL/GenBank/DDBJ databases">
        <authorList>
            <person name="Shin S.H."/>
            <person name="Kim S."/>
            <person name="Kim J.Y."/>
        </authorList>
    </citation>
    <scope>NUCLEOTIDE SEQUENCE</scope>
    <source>
        <strain>HPL-003</strain>
    </source>
</reference>
<sequence>MLNREFQATKPEEKWVSDIIYVWTAERWLFWAKPVG</sequence>
<protein>
    <recommendedName>
        <fullName evidence="3">Transposase</fullName>
    </recommendedName>
</protein>
<evidence type="ECO:0008006" key="3">
    <source>
        <dbReference type="Google" id="ProtNLM"/>
    </source>
</evidence>
<dbReference type="EMBL" id="CP003107">
    <property type="protein sequence ID" value="AET57234.1"/>
    <property type="molecule type" value="Genomic_DNA"/>
</dbReference>
<reference evidence="1 2" key="3">
    <citation type="journal article" date="2012" name="J. Bacteriol.">
        <title>Genome Sequence of Paenibacillus terrae HPL-003, a Xylanase-Producing Bacterium Isolated from Soil Found in Forest Residue.</title>
        <authorList>
            <person name="Shin S.H."/>
            <person name="Kim S."/>
            <person name="Kim J.Y."/>
            <person name="Song H.Y."/>
            <person name="Cho S.J."/>
            <person name="Kim D.R."/>
            <person name="Lee K.I."/>
            <person name="Lim H.K."/>
            <person name="Park N.J."/>
            <person name="Hwang I.T."/>
            <person name="Yang K.S."/>
        </authorList>
    </citation>
    <scope>NUCLEOTIDE SEQUENCE [LARGE SCALE GENOMIC DNA]</scope>
    <source>
        <strain evidence="1 2">HPL-003</strain>
    </source>
</reference>
<dbReference type="KEGG" id="pta:HPL003_02265"/>
<evidence type="ECO:0000313" key="2">
    <source>
        <dbReference type="Proteomes" id="UP000005876"/>
    </source>
</evidence>
<gene>
    <name evidence="1" type="ordered locus">HPL003_02265</name>
</gene>
<name>G7VZJ2_PAETH</name>
<proteinExistence type="predicted"/>